<dbReference type="EMBL" id="MU071606">
    <property type="protein sequence ID" value="KAF5825953.1"/>
    <property type="molecule type" value="Genomic_DNA"/>
</dbReference>
<comment type="caution">
    <text evidence="1">The sequence shown here is derived from an EMBL/GenBank/DDBJ whole genome shotgun (WGS) entry which is preliminary data.</text>
</comment>
<sequence length="77" mass="8529">LMWAQCRTSCPAACPKDPLPPGPKATAIVRDAWMEDDLGPATGLFRAHLVEPHEARVLTLTFMEPSDAQRWAETQRA</sequence>
<dbReference type="Proteomes" id="UP000815325">
    <property type="component" value="Unassembled WGS sequence"/>
</dbReference>
<organism evidence="1 2">
    <name type="scientific">Dunaliella salina</name>
    <name type="common">Green alga</name>
    <name type="synonym">Protococcus salinus</name>
    <dbReference type="NCBI Taxonomy" id="3046"/>
    <lineage>
        <taxon>Eukaryota</taxon>
        <taxon>Viridiplantae</taxon>
        <taxon>Chlorophyta</taxon>
        <taxon>core chlorophytes</taxon>
        <taxon>Chlorophyceae</taxon>
        <taxon>CS clade</taxon>
        <taxon>Chlamydomonadales</taxon>
        <taxon>Dunaliellaceae</taxon>
        <taxon>Dunaliella</taxon>
    </lineage>
</organism>
<evidence type="ECO:0000313" key="2">
    <source>
        <dbReference type="Proteomes" id="UP000815325"/>
    </source>
</evidence>
<gene>
    <name evidence="1" type="ORF">DUNSADRAFT_5692</name>
</gene>
<feature type="non-terminal residue" evidence="1">
    <location>
        <position position="1"/>
    </location>
</feature>
<evidence type="ECO:0000313" key="1">
    <source>
        <dbReference type="EMBL" id="KAF5825953.1"/>
    </source>
</evidence>
<proteinExistence type="predicted"/>
<protein>
    <submittedName>
        <fullName evidence="1">Uncharacterized protein</fullName>
    </submittedName>
</protein>
<keyword evidence="2" id="KW-1185">Reference proteome</keyword>
<name>A0ABQ7FUK5_DUNSA</name>
<reference evidence="1" key="1">
    <citation type="submission" date="2017-08" db="EMBL/GenBank/DDBJ databases">
        <authorList>
            <person name="Polle J.E."/>
            <person name="Barry K."/>
            <person name="Cushman J."/>
            <person name="Schmutz J."/>
            <person name="Tran D."/>
            <person name="Hathwaick L.T."/>
            <person name="Yim W.C."/>
            <person name="Jenkins J."/>
            <person name="Mckie-Krisberg Z.M."/>
            <person name="Prochnik S."/>
            <person name="Lindquist E."/>
            <person name="Dockter R.B."/>
            <person name="Adam C."/>
            <person name="Molina H."/>
            <person name="Bunkerborg J."/>
            <person name="Jin E."/>
            <person name="Buchheim M."/>
            <person name="Magnuson J."/>
        </authorList>
    </citation>
    <scope>NUCLEOTIDE SEQUENCE</scope>
    <source>
        <strain evidence="1">CCAP 19/18</strain>
    </source>
</reference>
<accession>A0ABQ7FUK5</accession>
<feature type="non-terminal residue" evidence="1">
    <location>
        <position position="77"/>
    </location>
</feature>